<reference evidence="3 4" key="1">
    <citation type="submission" date="2014-07" db="EMBL/GenBank/DDBJ databases">
        <title>Methanogenic archaea and the global carbon cycle.</title>
        <authorList>
            <person name="Henriksen J.R."/>
            <person name="Luke J."/>
            <person name="Reinhart S."/>
            <person name="Benedict M.N."/>
            <person name="Youngblut N.D."/>
            <person name="Metcalf M.E."/>
            <person name="Whitaker R.J."/>
            <person name="Metcalf W.W."/>
        </authorList>
    </citation>
    <scope>NUCLEOTIDE SEQUENCE [LARGE SCALE GENOMIC DNA]</scope>
    <source>
        <strain evidence="3 4">Wiesmoor</strain>
    </source>
</reference>
<feature type="domain" description="Aminoglycoside phosphotransferase" evidence="2">
    <location>
        <begin position="53"/>
        <end position="234"/>
    </location>
</feature>
<gene>
    <name evidence="3" type="ORF">MSBRW_1783</name>
</gene>
<sequence length="326" mass="38576">MLRLKYLFYNEILAIEAIKKWKTDMKNVDELFSYFRISTNAIYPFPNNGKVCFLRLAPIEEKIKDNEYGEMEFIQYLRENNFPALKPLPSLNDELVEIITTEWGTYFASVFERVEGVQIKDTDLNDNIMFVYGRTLGTLHRLASDFKPSIKKWTYEDVLEWIKEELGLYGEQAAAMNEHAEVKHLLEALPKNQNTFGLIHYDFEPDNVFYDEKNKTCNVIDFEDGMYHWFALDIEQIFDSLSEHMDEKRLNVAKKVFLNGYRTEFNISSDILESLPLFRRFIDLYSYTRILHSKGEILELDNEPNWLSNVTEKLDRKKDSILAKWS</sequence>
<dbReference type="RefSeq" id="WP_011307888.1">
    <property type="nucleotide sequence ID" value="NZ_CP009526.1"/>
</dbReference>
<dbReference type="AlphaFoldDB" id="A0A0E3LLC6"/>
<dbReference type="KEGG" id="mbw:MSBRW_1783"/>
<dbReference type="GO" id="GO:0019202">
    <property type="term" value="F:amino acid kinase activity"/>
    <property type="evidence" value="ECO:0007669"/>
    <property type="project" value="TreeGrafter"/>
</dbReference>
<evidence type="ECO:0000313" key="3">
    <source>
        <dbReference type="EMBL" id="AKB51036.1"/>
    </source>
</evidence>
<dbReference type="Pfam" id="PF01636">
    <property type="entry name" value="APH"/>
    <property type="match status" value="1"/>
</dbReference>
<dbReference type="InterPro" id="IPR002575">
    <property type="entry name" value="Aminoglycoside_PTrfase"/>
</dbReference>
<comment type="similarity">
    <text evidence="1">Belongs to the pseudomonas-type ThrB family.</text>
</comment>
<dbReference type="Gene3D" id="3.90.1200.10">
    <property type="match status" value="1"/>
</dbReference>
<evidence type="ECO:0000256" key="1">
    <source>
        <dbReference type="ARBA" id="ARBA00038240"/>
    </source>
</evidence>
<dbReference type="GeneID" id="24823276"/>
<dbReference type="PATRIC" id="fig|1434109.4.peg.2260"/>
<dbReference type="InterPro" id="IPR050249">
    <property type="entry name" value="Pseudomonas-type_ThrB"/>
</dbReference>
<dbReference type="PANTHER" id="PTHR21064:SF6">
    <property type="entry name" value="AMINOGLYCOSIDE PHOSPHOTRANSFERASE DOMAIN-CONTAINING PROTEIN"/>
    <property type="match status" value="1"/>
</dbReference>
<dbReference type="PANTHER" id="PTHR21064">
    <property type="entry name" value="AMINOGLYCOSIDE PHOSPHOTRANSFERASE DOMAIN-CONTAINING PROTEIN-RELATED"/>
    <property type="match status" value="1"/>
</dbReference>
<dbReference type="SUPFAM" id="SSF56112">
    <property type="entry name" value="Protein kinase-like (PK-like)"/>
    <property type="match status" value="1"/>
</dbReference>
<evidence type="ECO:0000313" key="4">
    <source>
        <dbReference type="Proteomes" id="UP000033038"/>
    </source>
</evidence>
<dbReference type="InterPro" id="IPR011009">
    <property type="entry name" value="Kinase-like_dom_sf"/>
</dbReference>
<proteinExistence type="inferred from homology"/>
<dbReference type="EMBL" id="CP009526">
    <property type="protein sequence ID" value="AKB51036.1"/>
    <property type="molecule type" value="Genomic_DNA"/>
</dbReference>
<evidence type="ECO:0000259" key="2">
    <source>
        <dbReference type="Pfam" id="PF01636"/>
    </source>
</evidence>
<dbReference type="HOGENOM" id="CLU_044821_1_1_2"/>
<accession>A0A0E3LLC6</accession>
<name>A0A0E3LLC6_METBA</name>
<dbReference type="Proteomes" id="UP000033038">
    <property type="component" value="Chromosome"/>
</dbReference>
<organism evidence="3 4">
    <name type="scientific">Methanosarcina barkeri str. Wiesmoor</name>
    <dbReference type="NCBI Taxonomy" id="1434109"/>
    <lineage>
        <taxon>Archaea</taxon>
        <taxon>Methanobacteriati</taxon>
        <taxon>Methanobacteriota</taxon>
        <taxon>Stenosarchaea group</taxon>
        <taxon>Methanomicrobia</taxon>
        <taxon>Methanosarcinales</taxon>
        <taxon>Methanosarcinaceae</taxon>
        <taxon>Methanosarcina</taxon>
    </lineage>
</organism>
<protein>
    <recommendedName>
        <fullName evidence="2">Aminoglycoside phosphotransferase domain-containing protein</fullName>
    </recommendedName>
</protein>